<reference evidence="9 10" key="2">
    <citation type="journal article" date="2016" name="Infect. Immun.">
        <title>Helicobacter saguini, a Novel Helicobacter Isolated from Cotton-Top Tamarins with Ulcerative Colitis, Has Proinflammatory Properties and Induces Typhlocolitis and Dysplasia in Gnotobiotic IL-10-/- Mice.</title>
        <authorList>
            <person name="Shen Z."/>
            <person name="Mannion A."/>
            <person name="Whary M.T."/>
            <person name="Muthupalani S."/>
            <person name="Sheh A."/>
            <person name="Feng Y."/>
            <person name="Gong G."/>
            <person name="Vandamme P."/>
            <person name="Holcombe H.R."/>
            <person name="Paster B.J."/>
            <person name="Fox J.G."/>
        </authorList>
    </citation>
    <scope>NUCLEOTIDE SEQUENCE [LARGE SCALE GENOMIC DNA]</scope>
    <source>
        <strain evidence="9 10">MIT 97-6194</strain>
    </source>
</reference>
<dbReference type="PANTHER" id="PTHR46081:SF8">
    <property type="entry name" value="PEPTIDE METHIONINE SULFOXIDE REDUCTASE 2"/>
    <property type="match status" value="1"/>
</dbReference>
<dbReference type="GO" id="GO:0046872">
    <property type="term" value="F:metal ion binding"/>
    <property type="evidence" value="ECO:0007669"/>
    <property type="project" value="UniProtKB-KW"/>
</dbReference>
<name>A0A347VQN8_9HELI</name>
<dbReference type="PROSITE" id="PS51790">
    <property type="entry name" value="MSRB"/>
    <property type="match status" value="1"/>
</dbReference>
<accession>A0A347VQN8</accession>
<sequence>MKIINENLSDFEKHILIDKGTETPFSGEYESCFESGIYVCKNCGAKLYSSDSKFKSHCGWPSFDCEVAGAVRKERDKDGVRTEIVCEACGGHLGHIFYGEGFTPKNTRHCVNSASIKFVKE</sequence>
<evidence type="ECO:0000313" key="8">
    <source>
        <dbReference type="EMBL" id="MWV68463.1"/>
    </source>
</evidence>
<dbReference type="EC" id="1.8.4.12" evidence="2"/>
<keyword evidence="3" id="KW-0479">Metal-binding</keyword>
<comment type="cofactor">
    <cofactor evidence="1">
        <name>Zn(2+)</name>
        <dbReference type="ChEBI" id="CHEBI:29105"/>
    </cofactor>
</comment>
<dbReference type="InterPro" id="IPR028427">
    <property type="entry name" value="Met_Sox_Rdtase_MsrB"/>
</dbReference>
<comment type="caution">
    <text evidence="9">The sequence shown here is derived from an EMBL/GenBank/DDBJ whole genome shotgun (WGS) entry which is preliminary data.</text>
</comment>
<dbReference type="Gene3D" id="2.170.150.20">
    <property type="entry name" value="Peptide methionine sulfoxide reductase"/>
    <property type="match status" value="1"/>
</dbReference>
<evidence type="ECO:0000313" key="9">
    <source>
        <dbReference type="EMBL" id="TLD95990.1"/>
    </source>
</evidence>
<comment type="catalytic activity">
    <reaction evidence="6">
        <text>L-methionyl-[protein] + [thioredoxin]-disulfide + H2O = L-methionyl-(R)-S-oxide-[protein] + [thioredoxin]-dithiol</text>
        <dbReference type="Rhea" id="RHEA:24164"/>
        <dbReference type="Rhea" id="RHEA-COMP:10698"/>
        <dbReference type="Rhea" id="RHEA-COMP:10700"/>
        <dbReference type="Rhea" id="RHEA-COMP:12313"/>
        <dbReference type="Rhea" id="RHEA-COMP:12314"/>
        <dbReference type="ChEBI" id="CHEBI:15377"/>
        <dbReference type="ChEBI" id="CHEBI:16044"/>
        <dbReference type="ChEBI" id="CHEBI:29950"/>
        <dbReference type="ChEBI" id="CHEBI:45764"/>
        <dbReference type="ChEBI" id="CHEBI:50058"/>
        <dbReference type="EC" id="1.8.4.12"/>
    </reaction>
</comment>
<keyword evidence="5 9" id="KW-0560">Oxidoreductase</keyword>
<dbReference type="EMBL" id="JRMP02000001">
    <property type="protein sequence ID" value="TLD95990.1"/>
    <property type="molecule type" value="Genomic_DNA"/>
</dbReference>
<dbReference type="OrthoDB" id="4174719at2"/>
<evidence type="ECO:0000313" key="10">
    <source>
        <dbReference type="Proteomes" id="UP000029714"/>
    </source>
</evidence>
<protein>
    <recommendedName>
        <fullName evidence="2">peptide-methionine (R)-S-oxide reductase</fullName>
        <ecNumber evidence="2">1.8.4.12</ecNumber>
    </recommendedName>
</protein>
<feature type="domain" description="MsrB" evidence="7">
    <location>
        <begin position="1"/>
        <end position="121"/>
    </location>
</feature>
<dbReference type="Proteomes" id="UP000477070">
    <property type="component" value="Unassembled WGS sequence"/>
</dbReference>
<evidence type="ECO:0000256" key="3">
    <source>
        <dbReference type="ARBA" id="ARBA00022723"/>
    </source>
</evidence>
<dbReference type="STRING" id="1548018.LS64_02975"/>
<keyword evidence="4" id="KW-0862">Zinc</keyword>
<dbReference type="Proteomes" id="UP000029714">
    <property type="component" value="Unassembled WGS sequence"/>
</dbReference>
<dbReference type="GO" id="GO:0033743">
    <property type="term" value="F:peptide-methionine (R)-S-oxide reductase activity"/>
    <property type="evidence" value="ECO:0007669"/>
    <property type="project" value="UniProtKB-EC"/>
</dbReference>
<evidence type="ECO:0000313" key="11">
    <source>
        <dbReference type="Proteomes" id="UP000477070"/>
    </source>
</evidence>
<evidence type="ECO:0000256" key="5">
    <source>
        <dbReference type="ARBA" id="ARBA00023002"/>
    </source>
</evidence>
<reference evidence="9" key="3">
    <citation type="submission" date="2018-04" db="EMBL/GenBank/DDBJ databases">
        <authorList>
            <person name="Sheh A."/>
            <person name="Shen Z."/>
            <person name="Mannion A.J."/>
            <person name="Fox J.G."/>
        </authorList>
    </citation>
    <scope>NUCLEOTIDE SEQUENCE</scope>
    <source>
        <strain evidence="9">MIT 97-6194</strain>
    </source>
</reference>
<evidence type="ECO:0000259" key="7">
    <source>
        <dbReference type="PROSITE" id="PS51790"/>
    </source>
</evidence>
<dbReference type="Pfam" id="PF01641">
    <property type="entry name" value="SelR"/>
    <property type="match status" value="1"/>
</dbReference>
<keyword evidence="10" id="KW-1185">Reference proteome</keyword>
<evidence type="ECO:0000256" key="4">
    <source>
        <dbReference type="ARBA" id="ARBA00022833"/>
    </source>
</evidence>
<dbReference type="SUPFAM" id="SSF51316">
    <property type="entry name" value="Mss4-like"/>
    <property type="match status" value="1"/>
</dbReference>
<reference evidence="9 10" key="1">
    <citation type="journal article" date="2014" name="Genome Announc.">
        <title>Draft genome sequences of eight enterohepatic helicobacter species isolated from both laboratory and wild rodents.</title>
        <authorList>
            <person name="Sheh A."/>
            <person name="Shen Z."/>
            <person name="Fox J.G."/>
        </authorList>
    </citation>
    <scope>NUCLEOTIDE SEQUENCE [LARGE SCALE GENOMIC DNA]</scope>
    <source>
        <strain evidence="9 10">MIT 97-6194</strain>
    </source>
</reference>
<dbReference type="RefSeq" id="WP_034570418.1">
    <property type="nucleotide sequence ID" value="NZ_JRMP02000001.1"/>
</dbReference>
<evidence type="ECO:0000256" key="1">
    <source>
        <dbReference type="ARBA" id="ARBA00001947"/>
    </source>
</evidence>
<dbReference type="PANTHER" id="PTHR46081">
    <property type="entry name" value="PEPTIDE METHIONINE SULFOXIDE REDUCTASE 2"/>
    <property type="match status" value="1"/>
</dbReference>
<proteinExistence type="predicted"/>
<dbReference type="NCBIfam" id="NF004036">
    <property type="entry name" value="PRK05508.1"/>
    <property type="match status" value="1"/>
</dbReference>
<evidence type="ECO:0000256" key="6">
    <source>
        <dbReference type="ARBA" id="ARBA00048488"/>
    </source>
</evidence>
<dbReference type="EMBL" id="QBIU01000001">
    <property type="protein sequence ID" value="MWV68463.1"/>
    <property type="molecule type" value="Genomic_DNA"/>
</dbReference>
<dbReference type="AlphaFoldDB" id="A0A347VQN8"/>
<dbReference type="GO" id="GO:0006979">
    <property type="term" value="P:response to oxidative stress"/>
    <property type="evidence" value="ECO:0007669"/>
    <property type="project" value="InterPro"/>
</dbReference>
<dbReference type="InterPro" id="IPR011057">
    <property type="entry name" value="Mss4-like_sf"/>
</dbReference>
<dbReference type="InterPro" id="IPR002579">
    <property type="entry name" value="Met_Sox_Rdtase_MsrB_dom"/>
</dbReference>
<dbReference type="GO" id="GO:0030091">
    <property type="term" value="P:protein repair"/>
    <property type="evidence" value="ECO:0007669"/>
    <property type="project" value="InterPro"/>
</dbReference>
<reference evidence="8 11" key="4">
    <citation type="submission" date="2019-12" db="EMBL/GenBank/DDBJ databases">
        <title>Multi-Generational Helicobacter saguini Isolates.</title>
        <authorList>
            <person name="Mannion A."/>
            <person name="Shen Z."/>
            <person name="Fox J.G."/>
        </authorList>
    </citation>
    <scope>NUCLEOTIDE SEQUENCE [LARGE SCALE GENOMIC DNA]</scope>
    <source>
        <strain evidence="8">16-048</strain>
        <strain evidence="11">16-048 (F4)</strain>
    </source>
</reference>
<organism evidence="9 10">
    <name type="scientific">Helicobacter saguini</name>
    <dbReference type="NCBI Taxonomy" id="1548018"/>
    <lineage>
        <taxon>Bacteria</taxon>
        <taxon>Pseudomonadati</taxon>
        <taxon>Campylobacterota</taxon>
        <taxon>Epsilonproteobacteria</taxon>
        <taxon>Campylobacterales</taxon>
        <taxon>Helicobacteraceae</taxon>
        <taxon>Helicobacter</taxon>
    </lineage>
</organism>
<evidence type="ECO:0000256" key="2">
    <source>
        <dbReference type="ARBA" id="ARBA00012499"/>
    </source>
</evidence>
<gene>
    <name evidence="8" type="ORF">DCO61_00025</name>
    <name evidence="9" type="ORF">LS64_001140</name>
</gene>